<sequence length="56" mass="6332">MAVPKKKTSKSKRDQRKATWKRKAALQAQRALSLGKSVLTGRSTGFVYPQPEEEEE</sequence>
<name>A0AA96YBK1_9CYAN</name>
<evidence type="ECO:0000313" key="7">
    <source>
        <dbReference type="EMBL" id="WOB43640.1"/>
    </source>
</evidence>
<evidence type="ECO:0000256" key="4">
    <source>
        <dbReference type="ARBA" id="ARBA00035178"/>
    </source>
</evidence>
<evidence type="ECO:0000256" key="5">
    <source>
        <dbReference type="HAMAP-Rule" id="MF_00340"/>
    </source>
</evidence>
<accession>A0AA96YBK1</accession>
<organism evidence="7">
    <name type="scientific">Thermoleptolyngbya oregonensis NK1-22</name>
    <dbReference type="NCBI Taxonomy" id="2547457"/>
    <lineage>
        <taxon>Bacteria</taxon>
        <taxon>Bacillati</taxon>
        <taxon>Cyanobacteriota</taxon>
        <taxon>Cyanophyceae</taxon>
        <taxon>Oculatellales</taxon>
        <taxon>Oculatellaceae</taxon>
        <taxon>Thermoleptolyngbya</taxon>
    </lineage>
</organism>
<dbReference type="GO" id="GO:0006412">
    <property type="term" value="P:translation"/>
    <property type="evidence" value="ECO:0007669"/>
    <property type="project" value="UniProtKB-UniRule"/>
</dbReference>
<dbReference type="PANTHER" id="PTHR36083:SF1">
    <property type="entry name" value="LARGE RIBOSOMAL SUBUNIT PROTEIN BL32C"/>
    <property type="match status" value="1"/>
</dbReference>
<dbReference type="KEGG" id="tog:HNI00_11115"/>
<protein>
    <recommendedName>
        <fullName evidence="4 5">Large ribosomal subunit protein bL32</fullName>
    </recommendedName>
</protein>
<proteinExistence type="inferred from homology"/>
<evidence type="ECO:0000256" key="2">
    <source>
        <dbReference type="ARBA" id="ARBA00022980"/>
    </source>
</evidence>
<keyword evidence="2 5" id="KW-0689">Ribosomal protein</keyword>
<dbReference type="InterPro" id="IPR011332">
    <property type="entry name" value="Ribosomal_zn-bd"/>
</dbReference>
<evidence type="ECO:0000256" key="6">
    <source>
        <dbReference type="SAM" id="MobiDB-lite"/>
    </source>
</evidence>
<reference evidence="7" key="1">
    <citation type="submission" date="2020-05" db="EMBL/GenBank/DDBJ databases">
        <authorList>
            <person name="Zhu T."/>
            <person name="Keshari N."/>
            <person name="Lu X."/>
        </authorList>
    </citation>
    <scope>NUCLEOTIDE SEQUENCE</scope>
    <source>
        <strain evidence="7">NK1-22</strain>
    </source>
</reference>
<dbReference type="HAMAP" id="MF_00340">
    <property type="entry name" value="Ribosomal_bL32"/>
    <property type="match status" value="1"/>
</dbReference>
<dbReference type="PANTHER" id="PTHR36083">
    <property type="entry name" value="50S RIBOSOMAL PROTEIN L32, CHLOROPLASTIC"/>
    <property type="match status" value="1"/>
</dbReference>
<dbReference type="NCBIfam" id="TIGR01031">
    <property type="entry name" value="rpmF_bact"/>
    <property type="match status" value="1"/>
</dbReference>
<dbReference type="SUPFAM" id="SSF57829">
    <property type="entry name" value="Zn-binding ribosomal proteins"/>
    <property type="match status" value="1"/>
</dbReference>
<dbReference type="Pfam" id="PF01783">
    <property type="entry name" value="Ribosomal_L32p"/>
    <property type="match status" value="1"/>
</dbReference>
<dbReference type="RefSeq" id="WP_297074932.1">
    <property type="nucleotide sequence ID" value="NZ_CP053540.1"/>
</dbReference>
<dbReference type="GO" id="GO:0015934">
    <property type="term" value="C:large ribosomal subunit"/>
    <property type="evidence" value="ECO:0007669"/>
    <property type="project" value="InterPro"/>
</dbReference>
<dbReference type="Gene3D" id="1.20.5.640">
    <property type="entry name" value="Single helix bin"/>
    <property type="match status" value="1"/>
</dbReference>
<evidence type="ECO:0000256" key="1">
    <source>
        <dbReference type="ARBA" id="ARBA00008560"/>
    </source>
</evidence>
<dbReference type="EMBL" id="CP053540">
    <property type="protein sequence ID" value="WOB43640.1"/>
    <property type="molecule type" value="Genomic_DNA"/>
</dbReference>
<dbReference type="InterPro" id="IPR044958">
    <property type="entry name" value="Ribosomal_bL32_plant/cyanobact"/>
</dbReference>
<dbReference type="AlphaFoldDB" id="A0AA96YBK1"/>
<dbReference type="InterPro" id="IPR002677">
    <property type="entry name" value="Ribosomal_bL32"/>
</dbReference>
<comment type="similarity">
    <text evidence="1 5">Belongs to the bacterial ribosomal protein bL32 family.</text>
</comment>
<feature type="region of interest" description="Disordered" evidence="6">
    <location>
        <begin position="1"/>
        <end position="24"/>
    </location>
</feature>
<dbReference type="GO" id="GO:0003735">
    <property type="term" value="F:structural constituent of ribosome"/>
    <property type="evidence" value="ECO:0007669"/>
    <property type="project" value="InterPro"/>
</dbReference>
<gene>
    <name evidence="5" type="primary">rpmF</name>
    <name evidence="5" type="synonym">rpl32</name>
    <name evidence="7" type="ORF">HNI00_11115</name>
</gene>
<evidence type="ECO:0000256" key="3">
    <source>
        <dbReference type="ARBA" id="ARBA00023274"/>
    </source>
</evidence>
<keyword evidence="3 5" id="KW-0687">Ribonucleoprotein</keyword>